<reference evidence="1 2" key="1">
    <citation type="journal article" date="2018" name="Sci. Data">
        <title>The draft genome sequence of cork oak.</title>
        <authorList>
            <person name="Ramos A.M."/>
            <person name="Usie A."/>
            <person name="Barbosa P."/>
            <person name="Barros P.M."/>
            <person name="Capote T."/>
            <person name="Chaves I."/>
            <person name="Simoes F."/>
            <person name="Abreu I."/>
            <person name="Carrasquinho I."/>
            <person name="Faro C."/>
            <person name="Guimaraes J.B."/>
            <person name="Mendonca D."/>
            <person name="Nobrega F."/>
            <person name="Rodrigues L."/>
            <person name="Saibo N.J.M."/>
            <person name="Varela M.C."/>
            <person name="Egas C."/>
            <person name="Matos J."/>
            <person name="Miguel C.M."/>
            <person name="Oliveira M.M."/>
            <person name="Ricardo C.P."/>
            <person name="Goncalves S."/>
        </authorList>
    </citation>
    <scope>NUCLEOTIDE SEQUENCE [LARGE SCALE GENOMIC DNA]</scope>
    <source>
        <strain evidence="2">cv. HL8</strain>
    </source>
</reference>
<proteinExistence type="predicted"/>
<dbReference type="Proteomes" id="UP000237347">
    <property type="component" value="Unassembled WGS sequence"/>
</dbReference>
<name>A0AAW0LFJ5_QUESU</name>
<keyword evidence="2" id="KW-1185">Reference proteome</keyword>
<evidence type="ECO:0000313" key="1">
    <source>
        <dbReference type="EMBL" id="KAK7849766.1"/>
    </source>
</evidence>
<sequence>MNGMLGFLQEGLDTCIVLL</sequence>
<accession>A0AAW0LFJ5</accession>
<organism evidence="1 2">
    <name type="scientific">Quercus suber</name>
    <name type="common">Cork oak</name>
    <dbReference type="NCBI Taxonomy" id="58331"/>
    <lineage>
        <taxon>Eukaryota</taxon>
        <taxon>Viridiplantae</taxon>
        <taxon>Streptophyta</taxon>
        <taxon>Embryophyta</taxon>
        <taxon>Tracheophyta</taxon>
        <taxon>Spermatophyta</taxon>
        <taxon>Magnoliopsida</taxon>
        <taxon>eudicotyledons</taxon>
        <taxon>Gunneridae</taxon>
        <taxon>Pentapetalae</taxon>
        <taxon>rosids</taxon>
        <taxon>fabids</taxon>
        <taxon>Fagales</taxon>
        <taxon>Fagaceae</taxon>
        <taxon>Quercus</taxon>
    </lineage>
</organism>
<comment type="caution">
    <text evidence="1">The sequence shown here is derived from an EMBL/GenBank/DDBJ whole genome shotgun (WGS) entry which is preliminary data.</text>
</comment>
<evidence type="ECO:0000313" key="2">
    <source>
        <dbReference type="Proteomes" id="UP000237347"/>
    </source>
</evidence>
<dbReference type="AlphaFoldDB" id="A0AAW0LFJ5"/>
<gene>
    <name evidence="1" type="ORF">CFP56_002382</name>
</gene>
<protein>
    <submittedName>
        <fullName evidence="1">Uncharacterized protein</fullName>
    </submittedName>
</protein>
<dbReference type="EMBL" id="PKMF04000109">
    <property type="protein sequence ID" value="KAK7849766.1"/>
    <property type="molecule type" value="Genomic_DNA"/>
</dbReference>